<protein>
    <submittedName>
        <fullName evidence="2">Tfp pilus assembly protein PilN</fullName>
    </submittedName>
</protein>
<accession>A0A318TDA0</accession>
<proteinExistence type="predicted"/>
<reference evidence="2 3" key="1">
    <citation type="submission" date="2018-06" db="EMBL/GenBank/DDBJ databases">
        <title>Genomic Encyclopedia of Archaeal and Bacterial Type Strains, Phase II (KMG-II): from individual species to whole genera.</title>
        <authorList>
            <person name="Goeker M."/>
        </authorList>
    </citation>
    <scope>NUCLEOTIDE SEQUENCE [LARGE SCALE GENOMIC DNA]</scope>
    <source>
        <strain evidence="2 3">KACC 16626</strain>
    </source>
</reference>
<dbReference type="Proteomes" id="UP000247416">
    <property type="component" value="Unassembled WGS sequence"/>
</dbReference>
<name>A0A318TDA0_9BACL</name>
<dbReference type="OrthoDB" id="2971140at2"/>
<keyword evidence="1" id="KW-0472">Membrane</keyword>
<keyword evidence="3" id="KW-1185">Reference proteome</keyword>
<sequence>MIPDINLIPRLERNQQGSRLLYSLLAIITLLVLSLFVWQYFSANAEIADLQSKEANLMAQRDQLAADLTNLQPSSQGSLEQSLQFIERVSYPISPLMDEIQALQPSNSYLRNYNFSPESVSISIDFETLSDVSTYVSRLSNSSYFIDGQVLSITNSGLGEELGTENETNFDVIPRQSVEITLLIDETYLSTGGVQ</sequence>
<keyword evidence="1" id="KW-1133">Transmembrane helix</keyword>
<comment type="caution">
    <text evidence="2">The sequence shown here is derived from an EMBL/GenBank/DDBJ whole genome shotgun (WGS) entry which is preliminary data.</text>
</comment>
<dbReference type="PANTHER" id="PTHR40278">
    <property type="entry name" value="DNA UTILIZATION PROTEIN HOFN"/>
    <property type="match status" value="1"/>
</dbReference>
<evidence type="ECO:0000313" key="3">
    <source>
        <dbReference type="Proteomes" id="UP000247416"/>
    </source>
</evidence>
<evidence type="ECO:0000256" key="1">
    <source>
        <dbReference type="SAM" id="Phobius"/>
    </source>
</evidence>
<keyword evidence="1" id="KW-0812">Transmembrane</keyword>
<dbReference type="RefSeq" id="WP_107933089.1">
    <property type="nucleotide sequence ID" value="NZ_PYWJ01000004.1"/>
</dbReference>
<dbReference type="EMBL" id="QJTJ01000036">
    <property type="protein sequence ID" value="PYF02861.1"/>
    <property type="molecule type" value="Genomic_DNA"/>
</dbReference>
<organism evidence="2 3">
    <name type="scientific">Ureibacillus chungkukjangi</name>
    <dbReference type="NCBI Taxonomy" id="1202712"/>
    <lineage>
        <taxon>Bacteria</taxon>
        <taxon>Bacillati</taxon>
        <taxon>Bacillota</taxon>
        <taxon>Bacilli</taxon>
        <taxon>Bacillales</taxon>
        <taxon>Caryophanaceae</taxon>
        <taxon>Ureibacillus</taxon>
    </lineage>
</organism>
<evidence type="ECO:0000313" key="2">
    <source>
        <dbReference type="EMBL" id="PYF02861.1"/>
    </source>
</evidence>
<dbReference type="PANTHER" id="PTHR40278:SF1">
    <property type="entry name" value="DNA UTILIZATION PROTEIN HOFN"/>
    <property type="match status" value="1"/>
</dbReference>
<dbReference type="InterPro" id="IPR052534">
    <property type="entry name" value="Extracell_DNA_Util/SecSys_Comp"/>
</dbReference>
<feature type="transmembrane region" description="Helical" evidence="1">
    <location>
        <begin position="20"/>
        <end position="41"/>
    </location>
</feature>
<dbReference type="AlphaFoldDB" id="A0A318TDA0"/>
<gene>
    <name evidence="2" type="ORF">BJ095_13622</name>
</gene>